<evidence type="ECO:0000256" key="1">
    <source>
        <dbReference type="PROSITE-ProRule" id="PRU00169"/>
    </source>
</evidence>
<gene>
    <name evidence="4" type="ORF">SMN_1212</name>
</gene>
<dbReference type="PROSITE" id="PS51832">
    <property type="entry name" value="HD_GYP"/>
    <property type="match status" value="1"/>
</dbReference>
<dbReference type="SUPFAM" id="SSF52172">
    <property type="entry name" value="CheY-like"/>
    <property type="match status" value="1"/>
</dbReference>
<proteinExistence type="predicted"/>
<dbReference type="Gene3D" id="3.40.50.2300">
    <property type="match status" value="1"/>
</dbReference>
<accession>A0ABX5YZS9</accession>
<sequence length="350" mass="40211">MSADYNVLIVDDVSDNIKVAMNILKENNYNFSFALNGKQALEIIKTKSFDIILLDIMMPQMNGFEVCEHLKKDPQTHDIPVIFLTAKADLDSLSKGFKVGAVDYITKPFYADELISRVKTHIELYRAKKVLQQNNLDLHVKILQSEKRFLSELENSQKEIIYVLTELMEDTSDETGKHIKRVADISKLLATLHHSLSDMEIDDIFFAAPLHDIGKITIPYEILHKHGKLTDEEFHAMQAHTTNAHNLLKKSSRRLMKAGDIIAYQHHEKWDGSGYPQGLKAEEIHIYARIVAIADVLDALTHVRVYKQSWDFDTAAKYIIERKGSQFDPYLIELFSHNLESFKKIIEEKS</sequence>
<feature type="domain" description="Response regulatory" evidence="2">
    <location>
        <begin position="6"/>
        <end position="122"/>
    </location>
</feature>
<dbReference type="CDD" id="cd19920">
    <property type="entry name" value="REC_PA4781-like"/>
    <property type="match status" value="1"/>
</dbReference>
<protein>
    <submittedName>
        <fullName evidence="4">Response regulator</fullName>
    </submittedName>
</protein>
<dbReference type="InterPro" id="IPR003607">
    <property type="entry name" value="HD/PDEase_dom"/>
</dbReference>
<dbReference type="InterPro" id="IPR052020">
    <property type="entry name" value="Cyclic_di-GMP/3'3'-cGAMP_PDE"/>
</dbReference>
<evidence type="ECO:0000259" key="3">
    <source>
        <dbReference type="PROSITE" id="PS51832"/>
    </source>
</evidence>
<name>A0ABX5YZS9_SULMU</name>
<dbReference type="EMBL" id="CP042966">
    <property type="protein sequence ID" value="QEH05983.1"/>
    <property type="molecule type" value="Genomic_DNA"/>
</dbReference>
<feature type="modified residue" description="4-aspartylphosphate" evidence="1">
    <location>
        <position position="55"/>
    </location>
</feature>
<dbReference type="PANTHER" id="PTHR45228:SF1">
    <property type="entry name" value="CYCLIC DI-GMP PHOSPHODIESTERASE TM_0186"/>
    <property type="match status" value="1"/>
</dbReference>
<dbReference type="SMART" id="SM00471">
    <property type="entry name" value="HDc"/>
    <property type="match status" value="1"/>
</dbReference>
<dbReference type="Pfam" id="PF00072">
    <property type="entry name" value="Response_reg"/>
    <property type="match status" value="1"/>
</dbReference>
<dbReference type="PANTHER" id="PTHR45228">
    <property type="entry name" value="CYCLIC DI-GMP PHOSPHODIESTERASE TM_0186-RELATED"/>
    <property type="match status" value="1"/>
</dbReference>
<dbReference type="InterPro" id="IPR037522">
    <property type="entry name" value="HD_GYP_dom"/>
</dbReference>
<evidence type="ECO:0000313" key="5">
    <source>
        <dbReference type="Proteomes" id="UP000323483"/>
    </source>
</evidence>
<dbReference type="SUPFAM" id="SSF109604">
    <property type="entry name" value="HD-domain/PDEase-like"/>
    <property type="match status" value="1"/>
</dbReference>
<dbReference type="SMART" id="SM00448">
    <property type="entry name" value="REC"/>
    <property type="match status" value="1"/>
</dbReference>
<evidence type="ECO:0000259" key="2">
    <source>
        <dbReference type="PROSITE" id="PS50110"/>
    </source>
</evidence>
<keyword evidence="1" id="KW-0597">Phosphoprotein</keyword>
<dbReference type="CDD" id="cd00077">
    <property type="entry name" value="HDc"/>
    <property type="match status" value="1"/>
</dbReference>
<dbReference type="InterPro" id="IPR001789">
    <property type="entry name" value="Sig_transdc_resp-reg_receiver"/>
</dbReference>
<dbReference type="Gene3D" id="1.10.3210.10">
    <property type="entry name" value="Hypothetical protein af1432"/>
    <property type="match status" value="1"/>
</dbReference>
<reference evidence="4" key="1">
    <citation type="submission" date="2019-08" db="EMBL/GenBank/DDBJ databases">
        <title>Organohalide respiration in Sulfurospirillum species is regulated by a two-component system as unraveled by comparative genomics, and transcriptomics, and regulator binding studies.</title>
        <authorList>
            <person name="Goris T."/>
            <person name="Esken J."/>
            <person name="Gadkari J."/>
            <person name="Bischler T."/>
            <person name="Foerstner K."/>
            <person name="Sharma C.M."/>
            <person name="Diekert G."/>
            <person name="Schubert T."/>
        </authorList>
    </citation>
    <scope>NUCLEOTIDE SEQUENCE [LARGE SCALE GENOMIC DNA]</scope>
    <source>
        <strain evidence="4">N</strain>
    </source>
</reference>
<feature type="domain" description="HD-GYP" evidence="3">
    <location>
        <begin position="153"/>
        <end position="350"/>
    </location>
</feature>
<dbReference type="InterPro" id="IPR011006">
    <property type="entry name" value="CheY-like_superfamily"/>
</dbReference>
<evidence type="ECO:0000313" key="4">
    <source>
        <dbReference type="EMBL" id="QEH05983.1"/>
    </source>
</evidence>
<keyword evidence="5" id="KW-1185">Reference proteome</keyword>
<dbReference type="Pfam" id="PF13487">
    <property type="entry name" value="HD_5"/>
    <property type="match status" value="1"/>
</dbReference>
<dbReference type="Proteomes" id="UP000323483">
    <property type="component" value="Chromosome"/>
</dbReference>
<dbReference type="RefSeq" id="WP_148512136.1">
    <property type="nucleotide sequence ID" value="NZ_CP042966.1"/>
</dbReference>
<organism evidence="4 5">
    <name type="scientific">Sulfurospirillum multivorans</name>
    <name type="common">Dehalospirillum multivorans</name>
    <dbReference type="NCBI Taxonomy" id="66821"/>
    <lineage>
        <taxon>Bacteria</taxon>
        <taxon>Pseudomonadati</taxon>
        <taxon>Campylobacterota</taxon>
        <taxon>Epsilonproteobacteria</taxon>
        <taxon>Campylobacterales</taxon>
        <taxon>Sulfurospirillaceae</taxon>
        <taxon>Sulfurospirillum</taxon>
    </lineage>
</organism>
<dbReference type="PROSITE" id="PS50110">
    <property type="entry name" value="RESPONSE_REGULATORY"/>
    <property type="match status" value="1"/>
</dbReference>